<evidence type="ECO:0000313" key="6">
    <source>
        <dbReference type="EMBL" id="QIG81718.1"/>
    </source>
</evidence>
<feature type="transmembrane region" description="Helical" evidence="5">
    <location>
        <begin position="157"/>
        <end position="177"/>
    </location>
</feature>
<protein>
    <submittedName>
        <fullName evidence="6">Isoprenylcysteine carboxylmethyltransferase family protein</fullName>
    </submittedName>
</protein>
<dbReference type="Pfam" id="PF04140">
    <property type="entry name" value="ICMT"/>
    <property type="match status" value="1"/>
</dbReference>
<keyword evidence="4 5" id="KW-0472">Membrane</keyword>
<dbReference type="GO" id="GO:0032259">
    <property type="term" value="P:methylation"/>
    <property type="evidence" value="ECO:0007669"/>
    <property type="project" value="UniProtKB-KW"/>
</dbReference>
<gene>
    <name evidence="6" type="ORF">G5C33_01320</name>
</gene>
<dbReference type="Proteomes" id="UP000501568">
    <property type="component" value="Chromosome"/>
</dbReference>
<feature type="transmembrane region" description="Helical" evidence="5">
    <location>
        <begin position="20"/>
        <end position="37"/>
    </location>
</feature>
<dbReference type="Gene3D" id="1.20.120.1630">
    <property type="match status" value="1"/>
</dbReference>
<dbReference type="GO" id="GO:0016020">
    <property type="term" value="C:membrane"/>
    <property type="evidence" value="ECO:0007669"/>
    <property type="project" value="UniProtKB-SubCell"/>
</dbReference>
<keyword evidence="6" id="KW-0808">Transferase</keyword>
<comment type="subcellular location">
    <subcellularLocation>
        <location evidence="1">Membrane</location>
        <topology evidence="1">Multi-pass membrane protein</topology>
    </subcellularLocation>
</comment>
<evidence type="ECO:0000313" key="7">
    <source>
        <dbReference type="Proteomes" id="UP000501568"/>
    </source>
</evidence>
<organism evidence="6 7">
    <name type="scientific">Stakelama tenebrarum</name>
    <dbReference type="NCBI Taxonomy" id="2711215"/>
    <lineage>
        <taxon>Bacteria</taxon>
        <taxon>Pseudomonadati</taxon>
        <taxon>Pseudomonadota</taxon>
        <taxon>Alphaproteobacteria</taxon>
        <taxon>Sphingomonadales</taxon>
        <taxon>Sphingomonadaceae</taxon>
        <taxon>Stakelama</taxon>
    </lineage>
</organism>
<dbReference type="KEGG" id="spzr:G5C33_01320"/>
<dbReference type="NCBIfam" id="NF040696">
    <property type="entry name" value="isopcys_mtase"/>
    <property type="match status" value="1"/>
</dbReference>
<evidence type="ECO:0000256" key="1">
    <source>
        <dbReference type="ARBA" id="ARBA00004141"/>
    </source>
</evidence>
<keyword evidence="2 5" id="KW-0812">Transmembrane</keyword>
<evidence type="ECO:0000256" key="5">
    <source>
        <dbReference type="SAM" id="Phobius"/>
    </source>
</evidence>
<feature type="transmembrane region" description="Helical" evidence="5">
    <location>
        <begin position="91"/>
        <end position="108"/>
    </location>
</feature>
<reference evidence="6 7" key="1">
    <citation type="submission" date="2020-02" db="EMBL/GenBank/DDBJ databases">
        <authorList>
            <person name="Zheng R.K."/>
            <person name="Sun C.M."/>
        </authorList>
    </citation>
    <scope>NUCLEOTIDE SEQUENCE [LARGE SCALE GENOMIC DNA]</scope>
    <source>
        <strain evidence="7">zrk23</strain>
    </source>
</reference>
<dbReference type="PANTHER" id="PTHR43847:SF1">
    <property type="entry name" value="BLL3993 PROTEIN"/>
    <property type="match status" value="1"/>
</dbReference>
<dbReference type="InterPro" id="IPR054851">
    <property type="entry name" value="Isoprenylcys_mtase"/>
</dbReference>
<dbReference type="EMBL" id="CP049109">
    <property type="protein sequence ID" value="QIG81718.1"/>
    <property type="molecule type" value="Genomic_DNA"/>
</dbReference>
<accession>A0A6G6YAI5</accession>
<dbReference type="AlphaFoldDB" id="A0A6G6YAI5"/>
<name>A0A6G6YAI5_9SPHN</name>
<evidence type="ECO:0000256" key="2">
    <source>
        <dbReference type="ARBA" id="ARBA00022692"/>
    </source>
</evidence>
<dbReference type="GO" id="GO:0004671">
    <property type="term" value="F:protein C-terminal S-isoprenylcysteine carboxyl O-methyltransferase activity"/>
    <property type="evidence" value="ECO:0007669"/>
    <property type="project" value="InterPro"/>
</dbReference>
<keyword evidence="6" id="KW-0489">Methyltransferase</keyword>
<dbReference type="InterPro" id="IPR007269">
    <property type="entry name" value="ICMT_MeTrfase"/>
</dbReference>
<keyword evidence="7" id="KW-1185">Reference proteome</keyword>
<evidence type="ECO:0000256" key="4">
    <source>
        <dbReference type="ARBA" id="ARBA00023136"/>
    </source>
</evidence>
<proteinExistence type="predicted"/>
<sequence length="210" mass="23887">MLLALILIVLAVLRWRDNGWGALVWLIVFIAMCAIRTPHSLRNRANLVIEARKDTTEIVLLAAMFVTMMVLPLLQLATGLFAFADYPLPEWVTWIGALAQIPFLWLFWRSHADLGRNWSPGLEVREDHALVTNGIYGHIRHPMYAAIWVSALAQPLLIHNWIAGVLVVPAFAAMWFIRVPNEEAMMRTRFGDAWDAYCTHAGRLLPRRAP</sequence>
<keyword evidence="3 5" id="KW-1133">Transmembrane helix</keyword>
<evidence type="ECO:0000256" key="3">
    <source>
        <dbReference type="ARBA" id="ARBA00022989"/>
    </source>
</evidence>
<feature type="transmembrane region" description="Helical" evidence="5">
    <location>
        <begin position="58"/>
        <end position="84"/>
    </location>
</feature>
<dbReference type="InterPro" id="IPR052527">
    <property type="entry name" value="Metal_cation-efflux_comp"/>
</dbReference>
<dbReference type="PANTHER" id="PTHR43847">
    <property type="entry name" value="BLL3993 PROTEIN"/>
    <property type="match status" value="1"/>
</dbReference>